<dbReference type="AntiFam" id="ANF00168">
    <property type="entry name" value="Shadow ORF (opposite smc)"/>
</dbReference>
<dbReference type="AlphaFoldDB" id="A0A0A9F103"/>
<proteinExistence type="predicted"/>
<accession>A0A0A9F103</accession>
<protein>
    <submittedName>
        <fullName evidence="1">Uncharacterized protein</fullName>
    </submittedName>
</protein>
<organism evidence="1">
    <name type="scientific">Arundo donax</name>
    <name type="common">Giant reed</name>
    <name type="synonym">Donax arundinaceus</name>
    <dbReference type="NCBI Taxonomy" id="35708"/>
    <lineage>
        <taxon>Eukaryota</taxon>
        <taxon>Viridiplantae</taxon>
        <taxon>Streptophyta</taxon>
        <taxon>Embryophyta</taxon>
        <taxon>Tracheophyta</taxon>
        <taxon>Spermatophyta</taxon>
        <taxon>Magnoliopsida</taxon>
        <taxon>Liliopsida</taxon>
        <taxon>Poales</taxon>
        <taxon>Poaceae</taxon>
        <taxon>PACMAD clade</taxon>
        <taxon>Arundinoideae</taxon>
        <taxon>Arundineae</taxon>
        <taxon>Arundo</taxon>
    </lineage>
</organism>
<sequence>MAIDKVLVPSTNYNLARDGDLGTVLVAKRRAGAVGVVEDDGDGGLGDAGLALLVDELLERGSAHLAEVGDAEHEADGVEDVGLAGAVEPGNGVEQRVEPRHHRTPRVRLEPLQGYLLDVHLTGRRWRRRSEMELGFGGSGREIFRGVGAVRCRPFGGWMGISK</sequence>
<evidence type="ECO:0000313" key="1">
    <source>
        <dbReference type="EMBL" id="JAE03821.1"/>
    </source>
</evidence>
<reference evidence="1" key="1">
    <citation type="submission" date="2014-09" db="EMBL/GenBank/DDBJ databases">
        <authorList>
            <person name="Magalhaes I.L.F."/>
            <person name="Oliveira U."/>
            <person name="Santos F.R."/>
            <person name="Vidigal T.H.D.A."/>
            <person name="Brescovit A.D."/>
            <person name="Santos A.J."/>
        </authorList>
    </citation>
    <scope>NUCLEOTIDE SEQUENCE</scope>
    <source>
        <tissue evidence="1">Shoot tissue taken approximately 20 cm above the soil surface</tissue>
    </source>
</reference>
<dbReference type="EMBL" id="GBRH01194075">
    <property type="protein sequence ID" value="JAE03821.1"/>
    <property type="molecule type" value="Transcribed_RNA"/>
</dbReference>
<reference evidence="1" key="2">
    <citation type="journal article" date="2015" name="Data Brief">
        <title>Shoot transcriptome of the giant reed, Arundo donax.</title>
        <authorList>
            <person name="Barrero R.A."/>
            <person name="Guerrero F.D."/>
            <person name="Moolhuijzen P."/>
            <person name="Goolsby J.A."/>
            <person name="Tidwell J."/>
            <person name="Bellgard S.E."/>
            <person name="Bellgard M.I."/>
        </authorList>
    </citation>
    <scope>NUCLEOTIDE SEQUENCE</scope>
    <source>
        <tissue evidence="1">Shoot tissue taken approximately 20 cm above the soil surface</tissue>
    </source>
</reference>
<dbReference type="AntiFam" id="ANF00091">
    <property type="entry name" value="Shadow ORF (opposite smc)"/>
</dbReference>
<name>A0A0A9F103_ARUDO</name>